<dbReference type="InterPro" id="IPR036061">
    <property type="entry name" value="CheW-like_dom_sf"/>
</dbReference>
<dbReference type="InterPro" id="IPR002545">
    <property type="entry name" value="CheW-lke_dom"/>
</dbReference>
<dbReference type="STRING" id="926569.ANT_31130"/>
<dbReference type="GO" id="GO:0006935">
    <property type="term" value="P:chemotaxis"/>
    <property type="evidence" value="ECO:0007669"/>
    <property type="project" value="InterPro"/>
</dbReference>
<dbReference type="OrthoDB" id="9794382at2"/>
<dbReference type="eggNOG" id="COG0835">
    <property type="taxonomic scope" value="Bacteria"/>
</dbReference>
<organism evidence="2 3">
    <name type="scientific">Anaerolinea thermophila (strain DSM 14523 / JCM 11388 / NBRC 100420 / UNI-1)</name>
    <dbReference type="NCBI Taxonomy" id="926569"/>
    <lineage>
        <taxon>Bacteria</taxon>
        <taxon>Bacillati</taxon>
        <taxon>Chloroflexota</taxon>
        <taxon>Anaerolineae</taxon>
        <taxon>Anaerolineales</taxon>
        <taxon>Anaerolineaceae</taxon>
        <taxon>Anaerolinea</taxon>
    </lineage>
</organism>
<dbReference type="Gene3D" id="2.30.30.40">
    <property type="entry name" value="SH3 Domains"/>
    <property type="match status" value="1"/>
</dbReference>
<proteinExistence type="predicted"/>
<dbReference type="PROSITE" id="PS50851">
    <property type="entry name" value="CHEW"/>
    <property type="match status" value="1"/>
</dbReference>
<evidence type="ECO:0000313" key="2">
    <source>
        <dbReference type="EMBL" id="BAJ65139.1"/>
    </source>
</evidence>
<dbReference type="RefSeq" id="WP_013561480.1">
    <property type="nucleotide sequence ID" value="NC_014960.1"/>
</dbReference>
<dbReference type="FunCoup" id="E8N2Y9">
    <property type="interactions" value="97"/>
</dbReference>
<dbReference type="PANTHER" id="PTHR22617">
    <property type="entry name" value="CHEMOTAXIS SENSOR HISTIDINE KINASE-RELATED"/>
    <property type="match status" value="1"/>
</dbReference>
<dbReference type="EMBL" id="AP012029">
    <property type="protein sequence ID" value="BAJ65139.1"/>
    <property type="molecule type" value="Genomic_DNA"/>
</dbReference>
<gene>
    <name evidence="2" type="primary">cheW</name>
    <name evidence="2" type="ordered locus">ANT_31130</name>
</gene>
<name>E8N2Y9_ANATU</name>
<dbReference type="SUPFAM" id="SSF50341">
    <property type="entry name" value="CheW-like"/>
    <property type="match status" value="1"/>
</dbReference>
<dbReference type="SMART" id="SM00260">
    <property type="entry name" value="CheW"/>
    <property type="match status" value="1"/>
</dbReference>
<protein>
    <submittedName>
        <fullName evidence="2">Chemotaxis protein CheW</fullName>
    </submittedName>
</protein>
<dbReference type="GO" id="GO:0007165">
    <property type="term" value="P:signal transduction"/>
    <property type="evidence" value="ECO:0007669"/>
    <property type="project" value="InterPro"/>
</dbReference>
<dbReference type="KEGG" id="atm:ANT_31130"/>
<sequence length="150" mass="16731">MPHLEPYILFTIGETTYGVPSEHIQQMEMIEQITRVPNAPAFVDGVVYLRGKVLPVVNLRARFGLERIPYDLHARLIVVKLGERLVGMAVDSAREFVRLDSEQIQPPPPALQAAGNRFIAGVIPLQSRLVLILNLEEVLSPDEKAQLTQA</sequence>
<dbReference type="AlphaFoldDB" id="E8N2Y9"/>
<evidence type="ECO:0000313" key="3">
    <source>
        <dbReference type="Proteomes" id="UP000008922"/>
    </source>
</evidence>
<evidence type="ECO:0000259" key="1">
    <source>
        <dbReference type="PROSITE" id="PS50851"/>
    </source>
</evidence>
<dbReference type="Gene3D" id="2.40.50.180">
    <property type="entry name" value="CheA-289, Domain 4"/>
    <property type="match status" value="1"/>
</dbReference>
<dbReference type="Proteomes" id="UP000008922">
    <property type="component" value="Chromosome"/>
</dbReference>
<dbReference type="InterPro" id="IPR039315">
    <property type="entry name" value="CheW"/>
</dbReference>
<dbReference type="HOGENOM" id="CLU_048995_3_4_0"/>
<dbReference type="GO" id="GO:0005829">
    <property type="term" value="C:cytosol"/>
    <property type="evidence" value="ECO:0007669"/>
    <property type="project" value="TreeGrafter"/>
</dbReference>
<reference evidence="2 3" key="1">
    <citation type="submission" date="2010-12" db="EMBL/GenBank/DDBJ databases">
        <title>Whole genome sequence of Anaerolinea thermophila UNI-1.</title>
        <authorList>
            <person name="Narita-Yamada S."/>
            <person name="Kishi E."/>
            <person name="Watanabe Y."/>
            <person name="Takasaki K."/>
            <person name="Ankai A."/>
            <person name="Oguchi A."/>
            <person name="Fukui S."/>
            <person name="Takahashi M."/>
            <person name="Yashiro I."/>
            <person name="Hosoyama A."/>
            <person name="Sekiguchi Y."/>
            <person name="Hanada S."/>
            <person name="Fujita N."/>
        </authorList>
    </citation>
    <scope>NUCLEOTIDE SEQUENCE [LARGE SCALE GENOMIC DNA]</scope>
    <source>
        <strain evidence="3">DSM 14523 / JCM 11388 / NBRC 100420 / UNI-1</strain>
    </source>
</reference>
<feature type="domain" description="CheW-like" evidence="1">
    <location>
        <begin position="4"/>
        <end position="144"/>
    </location>
</feature>
<dbReference type="Pfam" id="PF01584">
    <property type="entry name" value="CheW"/>
    <property type="match status" value="1"/>
</dbReference>
<dbReference type="InParanoid" id="E8N2Y9"/>
<accession>E8N2Y9</accession>
<keyword evidence="3" id="KW-1185">Reference proteome</keyword>
<dbReference type="PANTHER" id="PTHR22617:SF23">
    <property type="entry name" value="CHEMOTAXIS PROTEIN CHEW"/>
    <property type="match status" value="1"/>
</dbReference>